<evidence type="ECO:0000313" key="4">
    <source>
        <dbReference type="Proteomes" id="UP000249324"/>
    </source>
</evidence>
<evidence type="ECO:0000313" key="3">
    <source>
        <dbReference type="EMBL" id="MFO7193171.1"/>
    </source>
</evidence>
<dbReference type="Pfam" id="PF13399">
    <property type="entry name" value="LytR_C"/>
    <property type="match status" value="1"/>
</dbReference>
<keyword evidence="1" id="KW-1133">Transmembrane helix</keyword>
<dbReference type="NCBIfam" id="NF035953">
    <property type="entry name" value="integrity_Cei"/>
    <property type="match status" value="1"/>
</dbReference>
<feature type="transmembrane region" description="Helical" evidence="1">
    <location>
        <begin position="21"/>
        <end position="39"/>
    </location>
</feature>
<dbReference type="InterPro" id="IPR027381">
    <property type="entry name" value="LytR/CpsA/Psr_C"/>
</dbReference>
<dbReference type="Proteomes" id="UP000249324">
    <property type="component" value="Unassembled WGS sequence"/>
</dbReference>
<sequence length="225" mass="24533">MRSGISGGTTRPYRKYRPLPALILIAILGGASALIWFKVLNDSANIDEAIRCEPPASAPPGMIYTSLSHDALDHVDPIPPEEVRVRVLNASGKRRQAALVTESLRNIGFTRVGKPANDKAYENREKPACRGQIRFGENGEAAARTLSLIDPCLELVKDERKGASVDLAIGEDFVDVRPRREALTALEALSQWADKYRGRSSELSANDDKPQLSKELLAAARSGQC</sequence>
<keyword evidence="1" id="KW-0472">Membrane</keyword>
<dbReference type="EMBL" id="QGUI02000174">
    <property type="protein sequence ID" value="MFO7193171.1"/>
    <property type="molecule type" value="Genomic_DNA"/>
</dbReference>
<feature type="domain" description="LytR/CpsA/Psr regulator C-terminal" evidence="2">
    <location>
        <begin position="82"/>
        <end position="173"/>
    </location>
</feature>
<reference evidence="3 4" key="1">
    <citation type="journal article" date="2021" name="BMC Genomics">
        <title>Genome-resolved metagenome and metatranscriptome analyses of thermophilic composting reveal key bacterial players and their metabolic interactions.</title>
        <authorList>
            <person name="Braga L.P.P."/>
            <person name="Pereira R.V."/>
            <person name="Martins L.F."/>
            <person name="Moura L.M.S."/>
            <person name="Sanchez F.B."/>
            <person name="Patane J.S.L."/>
            <person name="da Silva A.M."/>
            <person name="Setubal J.C."/>
        </authorList>
    </citation>
    <scope>NUCLEOTIDE SEQUENCE [LARGE SCALE GENOMIC DNA]</scope>
    <source>
        <strain evidence="3">ZC4RG45</strain>
    </source>
</reference>
<name>A0ABD6FGP0_9PSEU</name>
<comment type="caution">
    <text evidence="3">The sequence shown here is derived from an EMBL/GenBank/DDBJ whole genome shotgun (WGS) entry which is preliminary data.</text>
</comment>
<keyword evidence="1" id="KW-0812">Transmembrane</keyword>
<evidence type="ECO:0000256" key="1">
    <source>
        <dbReference type="SAM" id="Phobius"/>
    </source>
</evidence>
<evidence type="ECO:0000259" key="2">
    <source>
        <dbReference type="Pfam" id="PF13399"/>
    </source>
</evidence>
<dbReference type="AlphaFoldDB" id="A0ABD6FGP0"/>
<proteinExistence type="predicted"/>
<protein>
    <submittedName>
        <fullName evidence="3">Envelope integrity protein Cei</fullName>
    </submittedName>
</protein>
<accession>A0ABD6FGP0</accession>
<organism evidence="3 4">
    <name type="scientific">Thermocrispum agreste</name>
    <dbReference type="NCBI Taxonomy" id="37925"/>
    <lineage>
        <taxon>Bacteria</taxon>
        <taxon>Bacillati</taxon>
        <taxon>Actinomycetota</taxon>
        <taxon>Actinomycetes</taxon>
        <taxon>Pseudonocardiales</taxon>
        <taxon>Pseudonocardiaceae</taxon>
        <taxon>Thermocrispum</taxon>
    </lineage>
</organism>
<gene>
    <name evidence="3" type="primary">cei</name>
    <name evidence="3" type="ORF">DIU77_013095</name>
</gene>